<gene>
    <name evidence="1" type="ORF">AV530_012627</name>
</gene>
<keyword evidence="2" id="KW-1185">Reference proteome</keyword>
<dbReference type="Proteomes" id="UP000190648">
    <property type="component" value="Unassembled WGS sequence"/>
</dbReference>
<reference evidence="1 2" key="1">
    <citation type="submission" date="2016-02" db="EMBL/GenBank/DDBJ databases">
        <title>Band-tailed pigeon sequencing and assembly.</title>
        <authorList>
            <person name="Soares A.E."/>
            <person name="Novak B.J."/>
            <person name="Rice E.S."/>
            <person name="O'Connell B."/>
            <person name="Chang D."/>
            <person name="Weber S."/>
            <person name="Shapiro B."/>
        </authorList>
    </citation>
    <scope>NUCLEOTIDE SEQUENCE [LARGE SCALE GENOMIC DNA]</scope>
    <source>
        <strain evidence="1">BTP2013</strain>
        <tissue evidence="1">Blood</tissue>
    </source>
</reference>
<dbReference type="EMBL" id="LSYS01008075">
    <property type="protein sequence ID" value="OPJ69622.1"/>
    <property type="molecule type" value="Genomic_DNA"/>
</dbReference>
<evidence type="ECO:0000313" key="1">
    <source>
        <dbReference type="EMBL" id="OPJ69622.1"/>
    </source>
</evidence>
<comment type="caution">
    <text evidence="1">The sequence shown here is derived from an EMBL/GenBank/DDBJ whole genome shotgun (WGS) entry which is preliminary data.</text>
</comment>
<sequence length="73" mass="7931">MAGQESKCFLCHNLSPYRPFSVLNHKYLTCLFQSCAAAPTTAEAAGCCGRHSLSLLLHFKGILGQSSHFTNVD</sequence>
<protein>
    <submittedName>
        <fullName evidence="1">Uncharacterized protein</fullName>
    </submittedName>
</protein>
<proteinExistence type="predicted"/>
<name>A0A1V4JBC4_PATFA</name>
<organism evidence="1 2">
    <name type="scientific">Patagioenas fasciata monilis</name>
    <dbReference type="NCBI Taxonomy" id="372326"/>
    <lineage>
        <taxon>Eukaryota</taxon>
        <taxon>Metazoa</taxon>
        <taxon>Chordata</taxon>
        <taxon>Craniata</taxon>
        <taxon>Vertebrata</taxon>
        <taxon>Euteleostomi</taxon>
        <taxon>Archelosauria</taxon>
        <taxon>Archosauria</taxon>
        <taxon>Dinosauria</taxon>
        <taxon>Saurischia</taxon>
        <taxon>Theropoda</taxon>
        <taxon>Coelurosauria</taxon>
        <taxon>Aves</taxon>
        <taxon>Neognathae</taxon>
        <taxon>Neoaves</taxon>
        <taxon>Columbimorphae</taxon>
        <taxon>Columbiformes</taxon>
        <taxon>Columbidae</taxon>
        <taxon>Patagioenas</taxon>
    </lineage>
</organism>
<accession>A0A1V4JBC4</accession>
<evidence type="ECO:0000313" key="2">
    <source>
        <dbReference type="Proteomes" id="UP000190648"/>
    </source>
</evidence>
<dbReference type="AlphaFoldDB" id="A0A1V4JBC4"/>